<dbReference type="Proteomes" id="UP001152798">
    <property type="component" value="Chromosome 1"/>
</dbReference>
<dbReference type="SUPFAM" id="SSF51905">
    <property type="entry name" value="FAD/NAD(P)-binding domain"/>
    <property type="match status" value="1"/>
</dbReference>
<feature type="binding site" evidence="2">
    <location>
        <position position="260"/>
    </location>
    <ligand>
        <name>FAD</name>
        <dbReference type="ChEBI" id="CHEBI:57692"/>
    </ligand>
</feature>
<dbReference type="Gene3D" id="3.30.560.10">
    <property type="entry name" value="Glucose Oxidase, domain 3"/>
    <property type="match status" value="1"/>
</dbReference>
<comment type="cofactor">
    <cofactor evidence="2">
        <name>FAD</name>
        <dbReference type="ChEBI" id="CHEBI:57692"/>
    </cofactor>
</comment>
<dbReference type="PROSITE" id="PS00624">
    <property type="entry name" value="GMC_OXRED_2"/>
    <property type="match status" value="1"/>
</dbReference>
<dbReference type="PANTHER" id="PTHR11552">
    <property type="entry name" value="GLUCOSE-METHANOL-CHOLINE GMC OXIDOREDUCTASE"/>
    <property type="match status" value="1"/>
</dbReference>
<gene>
    <name evidence="4" type="ORF">NEZAVI_LOCUS451</name>
</gene>
<keyword evidence="2" id="KW-0285">Flavoprotein</keyword>
<evidence type="ECO:0000313" key="4">
    <source>
        <dbReference type="EMBL" id="CAH1388957.1"/>
    </source>
</evidence>
<dbReference type="AlphaFoldDB" id="A0A9P0DY48"/>
<evidence type="ECO:0000313" key="5">
    <source>
        <dbReference type="Proteomes" id="UP001152798"/>
    </source>
</evidence>
<sequence length="572" mass="64047">MMELNFSAFMSTLFTSVNLYFPESIDPSLKTTDIPQSSISSEYDFIIVGAGSAGSVVANRLTENPNWNVLLIEAGFDGNPISDAPFLSLRTYNTEIDWNYTTIPQKNACLGRDGRCQYPRGRAMGGSSTINAMFYVRGNAADYDGWAALGNPGWSYNDVLPYFIKSENNTEPSLVNSSFHGTNGPQHVQYPNFVSPLRERFVQAAEEFGMQRGDFNGERQDVVGYAQATINGPIRADTARGYLDPIRDRKNLNIIKGSTVTRIIFNNKVAEGVEYYRYGSMYRVSARMEVILSAGSINTPQLLMLSGIGPSDELKRHNIPIVQDLPVGEHLQDHLRLHIYFEINLNDTLTSDVWETTGSIEEYTKDRNGPLTTTGGEAMAFFSTTNSSELPDMQVTWVNHLADIIEPQHRNIITTLLCNVKPFSVGSVKLRSAKWYDPPLIDPNYFSDHRDFESFQRGMEYLFQYMKTPTMSKLEPTLYTEVQPECQGMAVEEFIPCVITHYTATIFHPVSTARMGQEGDAVVNSYLQVYGISKLRVIDASIMPFIVRGNTNAPAIMIGEKGSDIIKAFYKD</sequence>
<evidence type="ECO:0000259" key="3">
    <source>
        <dbReference type="PROSITE" id="PS00624"/>
    </source>
</evidence>
<reference evidence="4" key="1">
    <citation type="submission" date="2022-01" db="EMBL/GenBank/DDBJ databases">
        <authorList>
            <person name="King R."/>
        </authorList>
    </citation>
    <scope>NUCLEOTIDE SEQUENCE</scope>
</reference>
<dbReference type="Pfam" id="PF00732">
    <property type="entry name" value="GMC_oxred_N"/>
    <property type="match status" value="1"/>
</dbReference>
<evidence type="ECO:0000256" key="1">
    <source>
        <dbReference type="ARBA" id="ARBA00010790"/>
    </source>
</evidence>
<name>A0A9P0DY48_NEZVI</name>
<dbReference type="SUPFAM" id="SSF54373">
    <property type="entry name" value="FAD-linked reductases, C-terminal domain"/>
    <property type="match status" value="1"/>
</dbReference>
<keyword evidence="2" id="KW-0274">FAD</keyword>
<dbReference type="PIRSF" id="PIRSF000137">
    <property type="entry name" value="Alcohol_oxidase"/>
    <property type="match status" value="1"/>
</dbReference>
<accession>A0A9P0DY48</accession>
<comment type="similarity">
    <text evidence="1">Belongs to the GMC oxidoreductase family.</text>
</comment>
<dbReference type="PANTHER" id="PTHR11552:SF186">
    <property type="entry name" value="GLUCOSE-METHANOL-CHOLINE OXIDOREDUCTASE N-TERMINAL DOMAIN-CONTAINING PROTEIN"/>
    <property type="match status" value="1"/>
</dbReference>
<dbReference type="InterPro" id="IPR036188">
    <property type="entry name" value="FAD/NAD-bd_sf"/>
</dbReference>
<feature type="domain" description="Glucose-methanol-choline oxidoreductase N-terminal" evidence="3">
    <location>
        <begin position="295"/>
        <end position="309"/>
    </location>
</feature>
<evidence type="ECO:0000256" key="2">
    <source>
        <dbReference type="PIRSR" id="PIRSR000137-2"/>
    </source>
</evidence>
<dbReference type="InterPro" id="IPR012132">
    <property type="entry name" value="GMC_OxRdtase"/>
</dbReference>
<dbReference type="InterPro" id="IPR007867">
    <property type="entry name" value="GMC_OxRtase_C"/>
</dbReference>
<protein>
    <recommendedName>
        <fullName evidence="3">Glucose-methanol-choline oxidoreductase N-terminal domain-containing protein</fullName>
    </recommendedName>
</protein>
<dbReference type="GO" id="GO:0050660">
    <property type="term" value="F:flavin adenine dinucleotide binding"/>
    <property type="evidence" value="ECO:0007669"/>
    <property type="project" value="InterPro"/>
</dbReference>
<dbReference type="EMBL" id="OV725077">
    <property type="protein sequence ID" value="CAH1388957.1"/>
    <property type="molecule type" value="Genomic_DNA"/>
</dbReference>
<dbReference type="Pfam" id="PF05199">
    <property type="entry name" value="GMC_oxred_C"/>
    <property type="match status" value="1"/>
</dbReference>
<keyword evidence="5" id="KW-1185">Reference proteome</keyword>
<proteinExistence type="inferred from homology"/>
<dbReference type="OrthoDB" id="269227at2759"/>
<organism evidence="4 5">
    <name type="scientific">Nezara viridula</name>
    <name type="common">Southern green stink bug</name>
    <name type="synonym">Cimex viridulus</name>
    <dbReference type="NCBI Taxonomy" id="85310"/>
    <lineage>
        <taxon>Eukaryota</taxon>
        <taxon>Metazoa</taxon>
        <taxon>Ecdysozoa</taxon>
        <taxon>Arthropoda</taxon>
        <taxon>Hexapoda</taxon>
        <taxon>Insecta</taxon>
        <taxon>Pterygota</taxon>
        <taxon>Neoptera</taxon>
        <taxon>Paraneoptera</taxon>
        <taxon>Hemiptera</taxon>
        <taxon>Heteroptera</taxon>
        <taxon>Panheteroptera</taxon>
        <taxon>Pentatomomorpha</taxon>
        <taxon>Pentatomoidea</taxon>
        <taxon>Pentatomidae</taxon>
        <taxon>Pentatominae</taxon>
        <taxon>Nezara</taxon>
    </lineage>
</organism>
<dbReference type="GO" id="GO:0016614">
    <property type="term" value="F:oxidoreductase activity, acting on CH-OH group of donors"/>
    <property type="evidence" value="ECO:0007669"/>
    <property type="project" value="InterPro"/>
</dbReference>
<dbReference type="Gene3D" id="3.50.50.60">
    <property type="entry name" value="FAD/NAD(P)-binding domain"/>
    <property type="match status" value="1"/>
</dbReference>
<dbReference type="InterPro" id="IPR000172">
    <property type="entry name" value="GMC_OxRdtase_N"/>
</dbReference>